<dbReference type="InterPro" id="IPR050263">
    <property type="entry name" value="Bact_Fimbrial_Adh_Pro"/>
</dbReference>
<proteinExistence type="inferred from homology"/>
<dbReference type="InterPro" id="IPR036937">
    <property type="entry name" value="Adhesion_dom_fimbrial_sf"/>
</dbReference>
<feature type="signal peptide" evidence="5">
    <location>
        <begin position="1"/>
        <end position="24"/>
    </location>
</feature>
<comment type="caution">
    <text evidence="7">The sequence shown here is derived from an EMBL/GenBank/DDBJ whole genome shotgun (WGS) entry which is preliminary data.</text>
</comment>
<dbReference type="SUPFAM" id="SSF49401">
    <property type="entry name" value="Bacterial adhesins"/>
    <property type="match status" value="1"/>
</dbReference>
<dbReference type="Pfam" id="PF00419">
    <property type="entry name" value="Fimbrial"/>
    <property type="match status" value="1"/>
</dbReference>
<evidence type="ECO:0000259" key="6">
    <source>
        <dbReference type="Pfam" id="PF00419"/>
    </source>
</evidence>
<dbReference type="Proteomes" id="UP000636811">
    <property type="component" value="Unassembled WGS sequence"/>
</dbReference>
<keyword evidence="4" id="KW-0281">Fimbrium</keyword>
<evidence type="ECO:0000256" key="4">
    <source>
        <dbReference type="ARBA" id="ARBA00023263"/>
    </source>
</evidence>
<dbReference type="EMBL" id="JADOBI010000003">
    <property type="protein sequence ID" value="MBF7979194.1"/>
    <property type="molecule type" value="Genomic_DNA"/>
</dbReference>
<evidence type="ECO:0000313" key="8">
    <source>
        <dbReference type="Proteomes" id="UP000636811"/>
    </source>
</evidence>
<dbReference type="InterPro" id="IPR008966">
    <property type="entry name" value="Adhesion_dom_sf"/>
</dbReference>
<sequence>MKNAWIKKSLVIITLAGITSPSFAAETDAPVTASSTGGVINFEGSVVNTPCIIQSDSKSQTVLLGDVTAKALKTSGAKGPSKGFNIQLVDCDLTGVTAAGAAAANYSTATVKFTGTTVSGNTKALALGAADNSATNVGVEIAQNGTALALDGSADAAAQTLNANGSTIPFTANLVSTAANPTAGAANAMVNFTVTYK</sequence>
<evidence type="ECO:0000256" key="2">
    <source>
        <dbReference type="ARBA" id="ARBA00006671"/>
    </source>
</evidence>
<dbReference type="InterPro" id="IPR000259">
    <property type="entry name" value="Adhesion_dom_fimbrial"/>
</dbReference>
<gene>
    <name evidence="7" type="ORF">IV433_07185</name>
</gene>
<comment type="similarity">
    <text evidence="2">Belongs to the fimbrial protein family.</text>
</comment>
<evidence type="ECO:0000313" key="7">
    <source>
        <dbReference type="EMBL" id="MBF7979194.1"/>
    </source>
</evidence>
<feature type="chain" id="PRO_5045992252" evidence="5">
    <location>
        <begin position="25"/>
        <end position="197"/>
    </location>
</feature>
<evidence type="ECO:0000256" key="1">
    <source>
        <dbReference type="ARBA" id="ARBA00004561"/>
    </source>
</evidence>
<feature type="domain" description="Fimbrial-type adhesion" evidence="6">
    <location>
        <begin position="40"/>
        <end position="197"/>
    </location>
</feature>
<organism evidence="7 8">
    <name type="scientific">Rahnella laticis</name>
    <dbReference type="NCBI Taxonomy" id="2787622"/>
    <lineage>
        <taxon>Bacteria</taxon>
        <taxon>Pseudomonadati</taxon>
        <taxon>Pseudomonadota</taxon>
        <taxon>Gammaproteobacteria</taxon>
        <taxon>Enterobacterales</taxon>
        <taxon>Yersiniaceae</taxon>
        <taxon>Rahnella</taxon>
    </lineage>
</organism>
<dbReference type="PANTHER" id="PTHR33420">
    <property type="entry name" value="FIMBRIAL SUBUNIT ELFA-RELATED"/>
    <property type="match status" value="1"/>
</dbReference>
<name>A0ABS0E272_9GAMM</name>
<keyword evidence="3 5" id="KW-0732">Signal</keyword>
<evidence type="ECO:0000256" key="5">
    <source>
        <dbReference type="SAM" id="SignalP"/>
    </source>
</evidence>
<reference evidence="7 8" key="1">
    <citation type="submission" date="2020-11" db="EMBL/GenBank/DDBJ databases">
        <title>Taxonomic investigation of Rahnella strains.</title>
        <authorList>
            <person name="Lee S.D."/>
        </authorList>
    </citation>
    <scope>NUCLEOTIDE SEQUENCE [LARGE SCALE GENOMIC DNA]</scope>
    <source>
        <strain evidence="7 8">SAP-17</strain>
    </source>
</reference>
<comment type="subcellular location">
    <subcellularLocation>
        <location evidence="1">Fimbrium</location>
    </subcellularLocation>
</comment>
<keyword evidence="8" id="KW-1185">Reference proteome</keyword>
<dbReference type="RefSeq" id="WP_195813840.1">
    <property type="nucleotide sequence ID" value="NZ_JADOBI010000003.1"/>
</dbReference>
<dbReference type="PANTHER" id="PTHR33420:SF12">
    <property type="entry name" value="FIMBRIN-LIKE PROTEIN FIMI-RELATED"/>
    <property type="match status" value="1"/>
</dbReference>
<protein>
    <submittedName>
        <fullName evidence="7">Fimbrial protein</fullName>
    </submittedName>
</protein>
<accession>A0ABS0E272</accession>
<evidence type="ECO:0000256" key="3">
    <source>
        <dbReference type="ARBA" id="ARBA00022729"/>
    </source>
</evidence>
<dbReference type="Gene3D" id="2.60.40.1090">
    <property type="entry name" value="Fimbrial-type adhesion domain"/>
    <property type="match status" value="1"/>
</dbReference>